<feature type="region of interest" description="Disordered" evidence="1">
    <location>
        <begin position="1"/>
        <end position="35"/>
    </location>
</feature>
<evidence type="ECO:0000256" key="1">
    <source>
        <dbReference type="SAM" id="MobiDB-lite"/>
    </source>
</evidence>
<proteinExistence type="predicted"/>
<evidence type="ECO:0000313" key="2">
    <source>
        <dbReference type="EMBL" id="JAH33362.1"/>
    </source>
</evidence>
<sequence length="35" mass="3706">MEDMKTFSDYGIQNGSGSAHDQENVGRQCGASGPM</sequence>
<name>A0A0E9RWY7_ANGAN</name>
<dbReference type="EMBL" id="GBXM01075215">
    <property type="protein sequence ID" value="JAH33362.1"/>
    <property type="molecule type" value="Transcribed_RNA"/>
</dbReference>
<reference evidence="2" key="2">
    <citation type="journal article" date="2015" name="Fish Shellfish Immunol.">
        <title>Early steps in the European eel (Anguilla anguilla)-Vibrio vulnificus interaction in the gills: Role of the RtxA13 toxin.</title>
        <authorList>
            <person name="Callol A."/>
            <person name="Pajuelo D."/>
            <person name="Ebbesson L."/>
            <person name="Teles M."/>
            <person name="MacKenzie S."/>
            <person name="Amaro C."/>
        </authorList>
    </citation>
    <scope>NUCLEOTIDE SEQUENCE</scope>
</reference>
<dbReference type="AlphaFoldDB" id="A0A0E9RWY7"/>
<evidence type="ECO:0008006" key="3">
    <source>
        <dbReference type="Google" id="ProtNLM"/>
    </source>
</evidence>
<organism evidence="2">
    <name type="scientific">Anguilla anguilla</name>
    <name type="common">European freshwater eel</name>
    <name type="synonym">Muraena anguilla</name>
    <dbReference type="NCBI Taxonomy" id="7936"/>
    <lineage>
        <taxon>Eukaryota</taxon>
        <taxon>Metazoa</taxon>
        <taxon>Chordata</taxon>
        <taxon>Craniata</taxon>
        <taxon>Vertebrata</taxon>
        <taxon>Euteleostomi</taxon>
        <taxon>Actinopterygii</taxon>
        <taxon>Neopterygii</taxon>
        <taxon>Teleostei</taxon>
        <taxon>Anguilliformes</taxon>
        <taxon>Anguillidae</taxon>
        <taxon>Anguilla</taxon>
    </lineage>
</organism>
<protein>
    <recommendedName>
        <fullName evidence="3">Ubiquitin-like domain-containing protein</fullName>
    </recommendedName>
</protein>
<accession>A0A0E9RWY7</accession>
<reference evidence="2" key="1">
    <citation type="submission" date="2014-11" db="EMBL/GenBank/DDBJ databases">
        <authorList>
            <person name="Amaro Gonzalez C."/>
        </authorList>
    </citation>
    <scope>NUCLEOTIDE SEQUENCE</scope>
</reference>